<dbReference type="EMBL" id="JEMU01000001">
    <property type="protein sequence ID" value="KAJ04790.1"/>
    <property type="molecule type" value="Genomic_DNA"/>
</dbReference>
<dbReference type="Proteomes" id="UP000027337">
    <property type="component" value="Unassembled WGS sequence"/>
</dbReference>
<dbReference type="eggNOG" id="COG1562">
    <property type="taxonomic scope" value="Bacteria"/>
</dbReference>
<dbReference type="AlphaFoldDB" id="A0A061SXT0"/>
<dbReference type="InterPro" id="IPR002060">
    <property type="entry name" value="Squ/phyt_synthse"/>
</dbReference>
<dbReference type="RefSeq" id="WP_037904337.1">
    <property type="nucleotide sequence ID" value="NZ_JEMU01000001.1"/>
</dbReference>
<sequence>MSFDADLNACAALVERGDPLRFRAVMAAPVAARRVLFSLYAFNVEVARAPWVTQEPMIAEMRLQWWRDVCEEIAKGGPVRRHEVATPLAQTITADDAHLLDELVAARRWDIYKDPFEDAAHFADYLNKTSGHLTWVAARSLGAADETVVRDAAFAAGVATWLRAIPELEAKGRIPLLDGTADGVKTLAADAFARLQKARKSRASVSRAARAALLHIGQAESTLRAAMADPSRVADGRLPDVTAQDQLRLAFRSLTGRW</sequence>
<gene>
    <name evidence="1" type="ORF">PM02_00840</name>
</gene>
<evidence type="ECO:0000313" key="1">
    <source>
        <dbReference type="EMBL" id="KAJ04790.1"/>
    </source>
</evidence>
<proteinExistence type="predicted"/>
<comment type="caution">
    <text evidence="1">The sequence shown here is derived from an EMBL/GenBank/DDBJ whole genome shotgun (WGS) entry which is preliminary data.</text>
</comment>
<dbReference type="InterPro" id="IPR008949">
    <property type="entry name" value="Isoprenoid_synthase_dom_sf"/>
</dbReference>
<keyword evidence="2" id="KW-1185">Reference proteome</keyword>
<name>A0A061SXT0_9RHOB</name>
<organism evidence="1 2">
    <name type="scientific">Sulfitobacter mediterraneus</name>
    <dbReference type="NCBI Taxonomy" id="83219"/>
    <lineage>
        <taxon>Bacteria</taxon>
        <taxon>Pseudomonadati</taxon>
        <taxon>Pseudomonadota</taxon>
        <taxon>Alphaproteobacteria</taxon>
        <taxon>Rhodobacterales</taxon>
        <taxon>Roseobacteraceae</taxon>
        <taxon>Sulfitobacter</taxon>
    </lineage>
</organism>
<dbReference type="STRING" id="83219.PM02_00840"/>
<dbReference type="Pfam" id="PF00494">
    <property type="entry name" value="SQS_PSY"/>
    <property type="match status" value="1"/>
</dbReference>
<dbReference type="SUPFAM" id="SSF48576">
    <property type="entry name" value="Terpenoid synthases"/>
    <property type="match status" value="1"/>
</dbReference>
<reference evidence="1 2" key="1">
    <citation type="journal article" date="2014" name="Genome Announc.">
        <title>Draft Genome Sequences of Two Isolates of the Roseobacter Group, Sulfitobacter sp. Strains 3SOLIMAR09 and 1FIGIMAR09, from Harbors of Mallorca Island (Mediterranean Sea).</title>
        <authorList>
            <person name="Mas-Llado M."/>
            <person name="Pina-Villalonga J.M."/>
            <person name="Brunet-Galmes I."/>
            <person name="Nogales B."/>
            <person name="Bosch R."/>
        </authorList>
    </citation>
    <scope>NUCLEOTIDE SEQUENCE [LARGE SCALE GENOMIC DNA]</scope>
    <source>
        <strain evidence="1 2">1FIGIMAR09</strain>
    </source>
</reference>
<protein>
    <submittedName>
        <fullName evidence="1">Phytoene synthase</fullName>
    </submittedName>
</protein>
<dbReference type="Gene3D" id="1.10.600.10">
    <property type="entry name" value="Farnesyl Diphosphate Synthase"/>
    <property type="match status" value="1"/>
</dbReference>
<evidence type="ECO:0000313" key="2">
    <source>
        <dbReference type="Proteomes" id="UP000027337"/>
    </source>
</evidence>
<accession>A0A061SXT0</accession>